<dbReference type="GO" id="GO:0032039">
    <property type="term" value="C:integrator complex"/>
    <property type="evidence" value="ECO:0007669"/>
    <property type="project" value="InterPro"/>
</dbReference>
<proteinExistence type="predicted"/>
<reference evidence="4 5" key="1">
    <citation type="submission" date="2020-03" db="EMBL/GenBank/DDBJ databases">
        <title>Dissostichus mawsoni Genome sequencing and assembly.</title>
        <authorList>
            <person name="Park H."/>
        </authorList>
    </citation>
    <scope>NUCLEOTIDE SEQUENCE [LARGE SCALE GENOMIC DNA]</scope>
    <source>
        <strain evidence="4">DM0001</strain>
        <tissue evidence="4">Muscle</tissue>
    </source>
</reference>
<gene>
    <name evidence="4" type="ORF">F7725_003036</name>
</gene>
<dbReference type="SUPFAM" id="SSF48371">
    <property type="entry name" value="ARM repeat"/>
    <property type="match status" value="1"/>
</dbReference>
<comment type="caution">
    <text evidence="4">The sequence shown here is derived from an EMBL/GenBank/DDBJ whole genome shotgun (WGS) entry which is preliminary data.</text>
</comment>
<dbReference type="Proteomes" id="UP000518266">
    <property type="component" value="Unassembled WGS sequence"/>
</dbReference>
<dbReference type="EMBL" id="JAAKFY010000014">
    <property type="protein sequence ID" value="KAF3845958.1"/>
    <property type="molecule type" value="Genomic_DNA"/>
</dbReference>
<name>A0A7J5YC85_DISMA</name>
<keyword evidence="1" id="KW-0732">Signal</keyword>
<evidence type="ECO:0000313" key="5">
    <source>
        <dbReference type="Proteomes" id="UP000518266"/>
    </source>
</evidence>
<dbReference type="AlphaFoldDB" id="A0A7J5YC85"/>
<evidence type="ECO:0000256" key="1">
    <source>
        <dbReference type="SAM" id="SignalP"/>
    </source>
</evidence>
<dbReference type="Pfam" id="PF22928">
    <property type="entry name" value="INTS1_R4"/>
    <property type="match status" value="1"/>
</dbReference>
<dbReference type="PANTHER" id="PTHR21224">
    <property type="entry name" value="INTEGRATOR COMPLEX SUBUNIT 1"/>
    <property type="match status" value="1"/>
</dbReference>
<dbReference type="PANTHER" id="PTHR21224:SF1">
    <property type="entry name" value="INTEGRATOR COMPLEX SUBUNIT 1"/>
    <property type="match status" value="1"/>
</dbReference>
<dbReference type="InterPro" id="IPR053964">
    <property type="entry name" value="INT1_R3"/>
</dbReference>
<evidence type="ECO:0000313" key="4">
    <source>
        <dbReference type="EMBL" id="KAF3845958.1"/>
    </source>
</evidence>
<keyword evidence="5" id="KW-1185">Reference proteome</keyword>
<sequence length="304" mass="34589">MTFFSNVLAILELLQPLVFHSEHQRALQGCLLSFMKVLRNFQRTRSPLVFITKFLQFTQKYITRDASSAIPYLQKHSDILQVLCAENPDLVQLKSLLAGLTLPVRRSSSEVDPEEERPICFERLENVFSFEVPGSPYLCHTKMSIACTNEVLRSAALPFLTTCPLVPCPWSNLCLYVLEVLTEVDEKSRRSPEIIQYFINDLQRLMTSSEDLCRNLAFSLALRCIQNNPCLATDFLPTFMYCMGSGNFDVVQTALRNLPEYVLLCQEHADILLHKAFLVGIYGQIDTSSMIAESMKVLHMESTT</sequence>
<organism evidence="4 5">
    <name type="scientific">Dissostichus mawsoni</name>
    <name type="common">Antarctic cod</name>
    <dbReference type="NCBI Taxonomy" id="36200"/>
    <lineage>
        <taxon>Eukaryota</taxon>
        <taxon>Metazoa</taxon>
        <taxon>Chordata</taxon>
        <taxon>Craniata</taxon>
        <taxon>Vertebrata</taxon>
        <taxon>Euteleostomi</taxon>
        <taxon>Actinopterygii</taxon>
        <taxon>Neopterygii</taxon>
        <taxon>Teleostei</taxon>
        <taxon>Neoteleostei</taxon>
        <taxon>Acanthomorphata</taxon>
        <taxon>Eupercaria</taxon>
        <taxon>Perciformes</taxon>
        <taxon>Notothenioidei</taxon>
        <taxon>Nototheniidae</taxon>
        <taxon>Dissostichus</taxon>
    </lineage>
</organism>
<feature type="domain" description="Integrator complex subunit 1 R3" evidence="2">
    <location>
        <begin position="2"/>
        <end position="89"/>
    </location>
</feature>
<feature type="domain" description="Integrator complex subunit 1 R4" evidence="3">
    <location>
        <begin position="177"/>
        <end position="266"/>
    </location>
</feature>
<dbReference type="OrthoDB" id="19938at2759"/>
<dbReference type="GO" id="GO:0034474">
    <property type="term" value="P:U2 snRNA 3'-end processing"/>
    <property type="evidence" value="ECO:0007669"/>
    <property type="project" value="InterPro"/>
</dbReference>
<accession>A0A7J5YC85</accession>
<protein>
    <submittedName>
        <fullName evidence="4">Uncharacterized protein</fullName>
    </submittedName>
</protein>
<feature type="signal peptide" evidence="1">
    <location>
        <begin position="1"/>
        <end position="20"/>
    </location>
</feature>
<dbReference type="InterPro" id="IPR038902">
    <property type="entry name" value="INTS1"/>
</dbReference>
<dbReference type="InterPro" id="IPR016024">
    <property type="entry name" value="ARM-type_fold"/>
</dbReference>
<evidence type="ECO:0000259" key="2">
    <source>
        <dbReference type="Pfam" id="PF22927"/>
    </source>
</evidence>
<feature type="chain" id="PRO_5029676593" evidence="1">
    <location>
        <begin position="21"/>
        <end position="304"/>
    </location>
</feature>
<dbReference type="Pfam" id="PF22927">
    <property type="entry name" value="INT1_R3"/>
    <property type="match status" value="1"/>
</dbReference>
<dbReference type="InterPro" id="IPR053965">
    <property type="entry name" value="INTS1_R4"/>
</dbReference>
<evidence type="ECO:0000259" key="3">
    <source>
        <dbReference type="Pfam" id="PF22928"/>
    </source>
</evidence>